<dbReference type="Proteomes" id="UP000887565">
    <property type="component" value="Unplaced"/>
</dbReference>
<keyword evidence="1" id="KW-1185">Reference proteome</keyword>
<sequence length="234" mass="26759">MRDHAILARLYKQPAGPTSLQTVAIQEFLVAVMLPLSDEQVAKTQQAVIQIYNSNNYHFERPEHFMPNYLRSVIQQGKYQYLLDAMEQIQSMRQNENERIVNAIKDSNQVILSEKTMNPSVVSGAGGKRASLYTITPSPSQLAHQQSSDQRYQSKDQCESAKRLQYQTSVPHWRNRTVVPRRNGLLATETNRARMGSWQQYRTNTETIGHKPVLGARHCWIQCRKGQEGQGCTL</sequence>
<evidence type="ECO:0000313" key="1">
    <source>
        <dbReference type="Proteomes" id="UP000887565"/>
    </source>
</evidence>
<accession>A0A915II11</accession>
<organism evidence="1 2">
    <name type="scientific">Romanomermis culicivorax</name>
    <name type="common">Nematode worm</name>
    <dbReference type="NCBI Taxonomy" id="13658"/>
    <lineage>
        <taxon>Eukaryota</taxon>
        <taxon>Metazoa</taxon>
        <taxon>Ecdysozoa</taxon>
        <taxon>Nematoda</taxon>
        <taxon>Enoplea</taxon>
        <taxon>Dorylaimia</taxon>
        <taxon>Mermithida</taxon>
        <taxon>Mermithoidea</taxon>
        <taxon>Mermithidae</taxon>
        <taxon>Romanomermis</taxon>
    </lineage>
</organism>
<evidence type="ECO:0000313" key="2">
    <source>
        <dbReference type="WBParaSite" id="nRc.2.0.1.t13483-RA"/>
    </source>
</evidence>
<dbReference type="WBParaSite" id="nRc.2.0.1.t13483-RA">
    <property type="protein sequence ID" value="nRc.2.0.1.t13483-RA"/>
    <property type="gene ID" value="nRc.2.0.1.g13483"/>
</dbReference>
<reference evidence="2" key="1">
    <citation type="submission" date="2022-11" db="UniProtKB">
        <authorList>
            <consortium name="WormBaseParasite"/>
        </authorList>
    </citation>
    <scope>IDENTIFICATION</scope>
</reference>
<name>A0A915II11_ROMCU</name>
<proteinExistence type="predicted"/>
<dbReference type="AlphaFoldDB" id="A0A915II11"/>
<protein>
    <submittedName>
        <fullName evidence="2">Gag protein</fullName>
    </submittedName>
</protein>